<dbReference type="PANTHER" id="PTHR40619">
    <property type="entry name" value="FUNGAL STAND N-TERMINAL GOODBYE DOMAIN-CONTAINING PROTEIN"/>
    <property type="match status" value="1"/>
</dbReference>
<proteinExistence type="predicted"/>
<dbReference type="Proteomes" id="UP001305779">
    <property type="component" value="Unassembled WGS sequence"/>
</dbReference>
<gene>
    <name evidence="1" type="ORF">PRZ48_011214</name>
</gene>
<protein>
    <submittedName>
        <fullName evidence="1">Uncharacterized protein</fullName>
    </submittedName>
</protein>
<accession>A0ABR0EAS2</accession>
<comment type="caution">
    <text evidence="1">The sequence shown here is derived from an EMBL/GenBank/DDBJ whole genome shotgun (WGS) entry which is preliminary data.</text>
</comment>
<organism evidence="1 2">
    <name type="scientific">Zasmidium cellare</name>
    <name type="common">Wine cellar mold</name>
    <name type="synonym">Racodium cellare</name>
    <dbReference type="NCBI Taxonomy" id="395010"/>
    <lineage>
        <taxon>Eukaryota</taxon>
        <taxon>Fungi</taxon>
        <taxon>Dikarya</taxon>
        <taxon>Ascomycota</taxon>
        <taxon>Pezizomycotina</taxon>
        <taxon>Dothideomycetes</taxon>
        <taxon>Dothideomycetidae</taxon>
        <taxon>Mycosphaerellales</taxon>
        <taxon>Mycosphaerellaceae</taxon>
        <taxon>Zasmidium</taxon>
    </lineage>
</organism>
<name>A0ABR0EAS2_ZASCE</name>
<reference evidence="1 2" key="1">
    <citation type="journal article" date="2023" name="G3 (Bethesda)">
        <title>A chromosome-level genome assembly of Zasmidium syzygii isolated from banana leaves.</title>
        <authorList>
            <person name="van Westerhoven A.C."/>
            <person name="Mehrabi R."/>
            <person name="Talebi R."/>
            <person name="Steentjes M.B.F."/>
            <person name="Corcolon B."/>
            <person name="Chong P.A."/>
            <person name="Kema G.H.J."/>
            <person name="Seidl M.F."/>
        </authorList>
    </citation>
    <scope>NUCLEOTIDE SEQUENCE [LARGE SCALE GENOMIC DNA]</scope>
    <source>
        <strain evidence="1 2">P124</strain>
    </source>
</reference>
<evidence type="ECO:0000313" key="1">
    <source>
        <dbReference type="EMBL" id="KAK4498556.1"/>
    </source>
</evidence>
<evidence type="ECO:0000313" key="2">
    <source>
        <dbReference type="Proteomes" id="UP001305779"/>
    </source>
</evidence>
<dbReference type="PANTHER" id="PTHR40619:SF3">
    <property type="entry name" value="FUNGAL STAND N-TERMINAL GOODBYE DOMAIN-CONTAINING PROTEIN"/>
    <property type="match status" value="1"/>
</dbReference>
<dbReference type="EMBL" id="JAXOVC010000008">
    <property type="protein sequence ID" value="KAK4498556.1"/>
    <property type="molecule type" value="Genomic_DNA"/>
</dbReference>
<sequence>MFSKAIDDYESDLKDHVANLQESTEKLKAEADLCHKESTQDIAIRIEAIQEDSSVTMSLTTNILLKASEINAGVQGLDEKMTDTKVQMRTFDAKLEKVDTGVERTEETVQHLLNVVNNLSRQLESIPRHWPPIHDAWPNGPAVAMNIPLLSMQDIQTILGDWNEHNKTLAGYYSTVASDVGPQTSASIMDSPEFLAWFSSGGSQILFVEYDPVDEQVQPGSFVTATLSQALPRFQPAACLTHFSCQTRWSVNGAPETNTEPVTNLLSCLIVEVLRQVPVDLSRWARNNSLAFHRAQLAGKDLQYLCSLFKYLIGAIPAGTIFCLLDDMQELEREADVLVLLKAFNYLQDIRPHEISAQAVWTNRDFSKDGRGIAQFI</sequence>
<keyword evidence="2" id="KW-1185">Reference proteome</keyword>